<dbReference type="PIR" id="E97038">
    <property type="entry name" value="E97038"/>
</dbReference>
<evidence type="ECO:0000313" key="1">
    <source>
        <dbReference type="EMBL" id="AAK79096.1"/>
    </source>
</evidence>
<dbReference type="HOGENOM" id="CLU_2205393_0_0_9"/>
<dbReference type="KEGG" id="cac:CA_C1123"/>
<accession>Q97JZ9</accession>
<name>Q97JZ9_CLOAB</name>
<proteinExistence type="predicted"/>
<keyword evidence="2" id="KW-1185">Reference proteome</keyword>
<gene>
    <name evidence="1" type="ordered locus">CA_C1123</name>
</gene>
<dbReference type="EMBL" id="AE001437">
    <property type="protein sequence ID" value="AAK79096.1"/>
    <property type="molecule type" value="Genomic_DNA"/>
</dbReference>
<dbReference type="AlphaFoldDB" id="Q97JZ9"/>
<organism evidence="1 2">
    <name type="scientific">Clostridium acetobutylicum (strain ATCC 824 / DSM 792 / JCM 1419 / IAM 19013 / LMG 5710 / NBRC 13948 / NRRL B-527 / VKM B-1787 / 2291 / W)</name>
    <dbReference type="NCBI Taxonomy" id="272562"/>
    <lineage>
        <taxon>Bacteria</taxon>
        <taxon>Bacillati</taxon>
        <taxon>Bacillota</taxon>
        <taxon>Clostridia</taxon>
        <taxon>Eubacteriales</taxon>
        <taxon>Clostridiaceae</taxon>
        <taxon>Clostridium</taxon>
    </lineage>
</organism>
<dbReference type="RefSeq" id="WP_010964437.1">
    <property type="nucleotide sequence ID" value="NC_003030.1"/>
</dbReference>
<protein>
    <submittedName>
        <fullName evidence="1">Uncharacterized protein</fullName>
    </submittedName>
</protein>
<reference evidence="1 2" key="1">
    <citation type="journal article" date="2001" name="J. Bacteriol.">
        <title>Genome sequence and comparative analysis of the solvent-producing bacterium Clostridium acetobutylicum.</title>
        <authorList>
            <person name="Nolling J."/>
            <person name="Breton G."/>
            <person name="Omelchenko M.V."/>
            <person name="Makarova K.S."/>
            <person name="Zeng Q."/>
            <person name="Gibson R."/>
            <person name="Lee H.M."/>
            <person name="Dubois J."/>
            <person name="Qiu D."/>
            <person name="Hitti J."/>
            <person name="Wolf Y.I."/>
            <person name="Tatusov R.L."/>
            <person name="Sabathe F."/>
            <person name="Doucette-Stamm L."/>
            <person name="Soucaille P."/>
            <person name="Daly M.J."/>
            <person name="Bennett G.N."/>
            <person name="Koonin E.V."/>
            <person name="Smith D.R."/>
        </authorList>
    </citation>
    <scope>NUCLEOTIDE SEQUENCE [LARGE SCALE GENOMIC DNA]</scope>
    <source>
        <strain evidence="2">ATCC 824 / DSM 792 / JCM 1419 / LMG 5710 / VKM B-1787</strain>
    </source>
</reference>
<dbReference type="STRING" id="272562.CA_C1123"/>
<dbReference type="GeneID" id="44997633"/>
<dbReference type="PATRIC" id="fig|272562.8.peg.1330"/>
<sequence>MGQKIGIGNKEYEIKPVKMKYIKQNFYADYLLIKKYGFLNLVSKFVDGETIIINFLKAVFDKEELPKELIDNLNSPILKEILEETKKINEIDDEQKKNEKRTPMMKE</sequence>
<evidence type="ECO:0000313" key="2">
    <source>
        <dbReference type="Proteomes" id="UP000000814"/>
    </source>
</evidence>
<dbReference type="Proteomes" id="UP000000814">
    <property type="component" value="Chromosome"/>
</dbReference>